<evidence type="ECO:0000256" key="2">
    <source>
        <dbReference type="ARBA" id="ARBA00022801"/>
    </source>
</evidence>
<dbReference type="STRING" id="640635.SAMN04489806_0342"/>
<keyword evidence="3" id="KW-0326">Glycosidase</keyword>
<dbReference type="PROSITE" id="PS00775">
    <property type="entry name" value="GLYCOSYL_HYDROL_F3"/>
    <property type="match status" value="1"/>
</dbReference>
<dbReference type="InterPro" id="IPR017853">
    <property type="entry name" value="GH"/>
</dbReference>
<dbReference type="InterPro" id="IPR036962">
    <property type="entry name" value="Glyco_hydro_3_N_sf"/>
</dbReference>
<evidence type="ECO:0000256" key="1">
    <source>
        <dbReference type="ARBA" id="ARBA00005336"/>
    </source>
</evidence>
<dbReference type="InterPro" id="IPR050226">
    <property type="entry name" value="NagZ_Beta-hexosaminidase"/>
</dbReference>
<name>A0A1H4IWL9_9MICO</name>
<protein>
    <submittedName>
        <fullName evidence="5">Beta-N-acetylhexosaminidase</fullName>
    </submittedName>
</protein>
<dbReference type="GO" id="GO:0004553">
    <property type="term" value="F:hydrolase activity, hydrolyzing O-glycosyl compounds"/>
    <property type="evidence" value="ECO:0007669"/>
    <property type="project" value="InterPro"/>
</dbReference>
<dbReference type="RefSeq" id="WP_091179213.1">
    <property type="nucleotide sequence ID" value="NZ_FNRY01000001.1"/>
</dbReference>
<keyword evidence="2" id="KW-0378">Hydrolase</keyword>
<proteinExistence type="inferred from homology"/>
<organism evidence="5 6">
    <name type="scientific">Paramicrobacterium humi</name>
    <dbReference type="NCBI Taxonomy" id="640635"/>
    <lineage>
        <taxon>Bacteria</taxon>
        <taxon>Bacillati</taxon>
        <taxon>Actinomycetota</taxon>
        <taxon>Actinomycetes</taxon>
        <taxon>Micrococcales</taxon>
        <taxon>Microbacteriaceae</taxon>
        <taxon>Paramicrobacterium</taxon>
    </lineage>
</organism>
<dbReference type="NCBIfam" id="NF003740">
    <property type="entry name" value="PRK05337.1"/>
    <property type="match status" value="1"/>
</dbReference>
<dbReference type="Pfam" id="PF00933">
    <property type="entry name" value="Glyco_hydro_3"/>
    <property type="match status" value="1"/>
</dbReference>
<dbReference type="AlphaFoldDB" id="A0A1H4IWL9"/>
<dbReference type="EMBL" id="FNRY01000001">
    <property type="protein sequence ID" value="SEB38490.1"/>
    <property type="molecule type" value="Genomic_DNA"/>
</dbReference>
<dbReference type="GO" id="GO:0005975">
    <property type="term" value="P:carbohydrate metabolic process"/>
    <property type="evidence" value="ECO:0007669"/>
    <property type="project" value="InterPro"/>
</dbReference>
<feature type="domain" description="Glycoside hydrolase family 3 N-terminal" evidence="4">
    <location>
        <begin position="31"/>
        <end position="322"/>
    </location>
</feature>
<evidence type="ECO:0000259" key="4">
    <source>
        <dbReference type="Pfam" id="PF00933"/>
    </source>
</evidence>
<evidence type="ECO:0000256" key="3">
    <source>
        <dbReference type="ARBA" id="ARBA00023295"/>
    </source>
</evidence>
<keyword evidence="6" id="KW-1185">Reference proteome</keyword>
<dbReference type="InterPro" id="IPR001764">
    <property type="entry name" value="Glyco_hydro_3_N"/>
</dbReference>
<dbReference type="OrthoDB" id="9805821at2"/>
<dbReference type="Proteomes" id="UP000199183">
    <property type="component" value="Unassembled WGS sequence"/>
</dbReference>
<evidence type="ECO:0000313" key="6">
    <source>
        <dbReference type="Proteomes" id="UP000199183"/>
    </source>
</evidence>
<gene>
    <name evidence="5" type="ORF">SAMN04489806_0342</name>
</gene>
<dbReference type="PANTHER" id="PTHR30480:SF16">
    <property type="entry name" value="GLYCOSIDE HYDROLASE FAMILY 3 DOMAIN PROTEIN"/>
    <property type="match status" value="1"/>
</dbReference>
<sequence length="504" mass="52735">MDREHIDVAATLLPGFAGTVLPDWLAERLRHGLAGVCLFGPNIVEPAQLRRLTDAIREANPRALIAIDEEGGDVTRLHYASGSPYPGNAVLGRIDDETTTRQVATAVAAELARAGCNLDFAPSIDVNSNPANPVIGVRSFGAPPELVAQHGVWWIEGLQPGGVAACAKHFPGHGDTAEDSHLALPTVDVDEATLEARELVPFEAAIRAGVAAIMTSHIMLPQLEPDHPATMSSTILQQLLRTRLGFDGLIVSDALDMAGASAAIGMAEAAVRALSAGVDLLCLGTNTAAEQLDEIEAAVRSAIAVGRLSAERVSDAATRTLALADRYPVLPAAEDGTSPAGEVVDLDRVRESFTVDVPAEVLAAYARPGAIVRLEATVNIAVGTAPWGPFADHDAWPDVPVIGVPIDDAAPLSDDERTRLLEAVSRAAGGRAVLVIGKSNDRYPRARAVIDALRADSPDTLVVDMGWPSPDSSTADIATFGASRLVGRALIALLTAHTPKENRG</sequence>
<evidence type="ECO:0000313" key="5">
    <source>
        <dbReference type="EMBL" id="SEB38490.1"/>
    </source>
</evidence>
<reference evidence="5 6" key="1">
    <citation type="submission" date="2016-10" db="EMBL/GenBank/DDBJ databases">
        <authorList>
            <person name="de Groot N.N."/>
        </authorList>
    </citation>
    <scope>NUCLEOTIDE SEQUENCE [LARGE SCALE GENOMIC DNA]</scope>
    <source>
        <strain evidence="5 6">DSM 21799</strain>
    </source>
</reference>
<dbReference type="InterPro" id="IPR019800">
    <property type="entry name" value="Glyco_hydro_3_AS"/>
</dbReference>
<dbReference type="PANTHER" id="PTHR30480">
    <property type="entry name" value="BETA-HEXOSAMINIDASE-RELATED"/>
    <property type="match status" value="1"/>
</dbReference>
<dbReference type="SUPFAM" id="SSF51445">
    <property type="entry name" value="(Trans)glycosidases"/>
    <property type="match status" value="1"/>
</dbReference>
<dbReference type="Gene3D" id="3.20.20.300">
    <property type="entry name" value="Glycoside hydrolase, family 3, N-terminal domain"/>
    <property type="match status" value="1"/>
</dbReference>
<dbReference type="GO" id="GO:0009254">
    <property type="term" value="P:peptidoglycan turnover"/>
    <property type="evidence" value="ECO:0007669"/>
    <property type="project" value="TreeGrafter"/>
</dbReference>
<comment type="similarity">
    <text evidence="1">Belongs to the glycosyl hydrolase 3 family.</text>
</comment>
<accession>A0A1H4IWL9</accession>